<dbReference type="GO" id="GO:0030163">
    <property type="term" value="P:protein catabolic process"/>
    <property type="evidence" value="ECO:0007669"/>
    <property type="project" value="InterPro"/>
</dbReference>
<protein>
    <recommendedName>
        <fullName evidence="2">endopeptidase La</fullName>
        <ecNumber evidence="2">3.4.21.53</ecNumber>
    </recommendedName>
</protein>
<dbReference type="InterPro" id="IPR027065">
    <property type="entry name" value="Lon_Prtase"/>
</dbReference>
<keyword evidence="2" id="KW-0378">Hydrolase</keyword>
<dbReference type="SUPFAM" id="SSF54211">
    <property type="entry name" value="Ribosomal protein S5 domain 2-like"/>
    <property type="match status" value="1"/>
</dbReference>
<accession>E1QJ10</accession>
<dbReference type="InterPro" id="IPR027417">
    <property type="entry name" value="P-loop_NTPase"/>
</dbReference>
<dbReference type="Gene3D" id="3.30.230.10">
    <property type="match status" value="1"/>
</dbReference>
<dbReference type="GO" id="GO:0004176">
    <property type="term" value="F:ATP-dependent peptidase activity"/>
    <property type="evidence" value="ECO:0007669"/>
    <property type="project" value="UniProtKB-UniRule"/>
</dbReference>
<dbReference type="PANTHER" id="PTHR10046">
    <property type="entry name" value="ATP DEPENDENT LON PROTEASE FAMILY MEMBER"/>
    <property type="match status" value="1"/>
</dbReference>
<dbReference type="HOGENOM" id="CLU_014785_0_1_7"/>
<keyword evidence="1 2" id="KW-0645">Protease</keyword>
<dbReference type="InterPro" id="IPR041699">
    <property type="entry name" value="AAA_32"/>
</dbReference>
<evidence type="ECO:0000259" key="3">
    <source>
        <dbReference type="PROSITE" id="PS51786"/>
    </source>
</evidence>
<comment type="catalytic activity">
    <reaction evidence="2">
        <text>Hydrolysis of proteins in presence of ATP.</text>
        <dbReference type="EC" id="3.4.21.53"/>
    </reaction>
</comment>
<evidence type="ECO:0000313" key="5">
    <source>
        <dbReference type="Proteomes" id="UP000009047"/>
    </source>
</evidence>
<dbReference type="InterPro" id="IPR008269">
    <property type="entry name" value="Lon_proteolytic"/>
</dbReference>
<name>E1QJ10_DESB2</name>
<dbReference type="InterPro" id="IPR014721">
    <property type="entry name" value="Ribsml_uS5_D2-typ_fold_subgr"/>
</dbReference>
<gene>
    <name evidence="4" type="ordered locus">Deba_2189</name>
</gene>
<dbReference type="Gene3D" id="1.10.8.60">
    <property type="match status" value="1"/>
</dbReference>
<reference evidence="4 5" key="1">
    <citation type="journal article" date="2010" name="Stand. Genomic Sci.">
        <title>Complete genome sequence of Desulfarculus baarsii type strain (2st14).</title>
        <authorList>
            <person name="Sun H."/>
            <person name="Spring S."/>
            <person name="Lapidus A."/>
            <person name="Davenport K."/>
            <person name="Del Rio T.G."/>
            <person name="Tice H."/>
            <person name="Nolan M."/>
            <person name="Copeland A."/>
            <person name="Cheng J.F."/>
            <person name="Lucas S."/>
            <person name="Tapia R."/>
            <person name="Goodwin L."/>
            <person name="Pitluck S."/>
            <person name="Ivanova N."/>
            <person name="Pagani I."/>
            <person name="Mavromatis K."/>
            <person name="Ovchinnikova G."/>
            <person name="Pati A."/>
            <person name="Chen A."/>
            <person name="Palaniappan K."/>
            <person name="Hauser L."/>
            <person name="Chang Y.J."/>
            <person name="Jeffries C.D."/>
            <person name="Detter J.C."/>
            <person name="Han C."/>
            <person name="Rohde M."/>
            <person name="Brambilla E."/>
            <person name="Goker M."/>
            <person name="Woyke T."/>
            <person name="Bristow J."/>
            <person name="Eisen J.A."/>
            <person name="Markowitz V."/>
            <person name="Hugenholtz P."/>
            <person name="Kyrpides N.C."/>
            <person name="Klenk H.P."/>
            <person name="Land M."/>
        </authorList>
    </citation>
    <scope>NUCLEOTIDE SEQUENCE [LARGE SCALE GENOMIC DNA]</scope>
    <source>
        <strain evidence="5">ATCC 33931 / DSM 2075 / LMG 7858 / VKM B-1802 / 2st14</strain>
    </source>
</reference>
<dbReference type="GO" id="GO:0004252">
    <property type="term" value="F:serine-type endopeptidase activity"/>
    <property type="evidence" value="ECO:0007669"/>
    <property type="project" value="UniProtKB-UniRule"/>
</dbReference>
<dbReference type="KEGG" id="dbr:Deba_2189"/>
<dbReference type="InterPro" id="IPR046844">
    <property type="entry name" value="Lon-like_helical"/>
</dbReference>
<dbReference type="Pfam" id="PF20436">
    <property type="entry name" value="LonB_AAA-LID"/>
    <property type="match status" value="1"/>
</dbReference>
<keyword evidence="5" id="KW-1185">Reference proteome</keyword>
<evidence type="ECO:0000256" key="1">
    <source>
        <dbReference type="ARBA" id="ARBA00022670"/>
    </source>
</evidence>
<dbReference type="PROSITE" id="PS51786">
    <property type="entry name" value="LON_PROTEOLYTIC"/>
    <property type="match status" value="1"/>
</dbReference>
<feature type="domain" description="Lon proteolytic" evidence="3">
    <location>
        <begin position="565"/>
        <end position="760"/>
    </location>
</feature>
<evidence type="ECO:0000313" key="4">
    <source>
        <dbReference type="EMBL" id="ADK85553.1"/>
    </source>
</evidence>
<dbReference type="AlphaFoldDB" id="E1QJ10"/>
<dbReference type="Pfam" id="PF13654">
    <property type="entry name" value="AAA_32"/>
    <property type="match status" value="1"/>
</dbReference>
<dbReference type="EMBL" id="CP002085">
    <property type="protein sequence ID" value="ADK85553.1"/>
    <property type="molecule type" value="Genomic_DNA"/>
</dbReference>
<dbReference type="Pfam" id="PF05362">
    <property type="entry name" value="Lon_C"/>
    <property type="match status" value="1"/>
</dbReference>
<dbReference type="STRING" id="644282.Deba_2189"/>
<dbReference type="EC" id="3.4.21.53" evidence="2"/>
<evidence type="ECO:0000256" key="2">
    <source>
        <dbReference type="PROSITE-ProRule" id="PRU01122"/>
    </source>
</evidence>
<sequence>MKDAFPLKLRPEQLRRTFDPARAPFETSHDARECVSDVLGQRRAKEALELGLAIRDMDFHVYVAGPQRTGKTYLVRSFVEKYAAEKPVPADWVYVHNFRQPEKPSCLSFPPGGGRVFAKEMEALVQNAQTKLPAIFEGEEYNRQREEIVAQFKRLRAEAFQDLDKIAREQGYVLRFEPSGIMVAPADDDGEPLPEQTIREMSDEQREELRRKSDYIQQRVAEALRVVAAHEKTVGEAMANLDRELVLHAVGHLFEELFDKYAEQRAVLVYLERVREDVVDNYKRFIKKDEPQLPFMAAAPSEPMEYRVNVFVDNSETQGAPVILETNPTYPNLFGRIERQAQFGALVTDYTMLTPGALHKANGGYLVLPIRELLAYWLPWDGLKRALRERKALIEDVMDQLGYMVTRSLQPEAIPLDLKVVLVGEAEIFQMLHVHDNQFAKFFKIKAEMAEHMDWADEEEAQFISQVCRLARQRNLPPLHRTAVARLIELASELAGDRERLTLRLAEVDDVLVEAGHLARAAGRIDVMGDDVTAAVSARRRRSSMIDERLQEAITRGFINVETGGAAVGQINGLAVYSTGDYAFGKPSRITATVGLGREGVVALDRESKLSGPFHTKGVLILEGLLRSRFAADMPLSLRASLVFEQSYSMIDGDSASLAETLALLSRLAGLPLRQDLAVTGSVSQLGQVQAIGGVNQKIEGFFRVCQAQGLSGSQGVVIPAANLKNLMLHPDVVAAADEGRFHVFAVETVDQALELFTGKPAGSPGKTGKYPRGSVNYLVRKELERLLALARLLGKDDDAGKKAE</sequence>
<dbReference type="Proteomes" id="UP000009047">
    <property type="component" value="Chromosome"/>
</dbReference>
<keyword evidence="2" id="KW-0720">Serine protease</keyword>
<proteinExistence type="inferred from homology"/>
<feature type="active site" evidence="2">
    <location>
        <position position="655"/>
    </location>
</feature>
<dbReference type="SUPFAM" id="SSF52540">
    <property type="entry name" value="P-loop containing nucleoside triphosphate hydrolases"/>
    <property type="match status" value="1"/>
</dbReference>
<dbReference type="PRINTS" id="PR00830">
    <property type="entry name" value="ENDOLAPTASE"/>
</dbReference>
<dbReference type="InterPro" id="IPR046843">
    <property type="entry name" value="LonB_AAA-LID"/>
</dbReference>
<dbReference type="GO" id="GO:0005524">
    <property type="term" value="F:ATP binding"/>
    <property type="evidence" value="ECO:0007669"/>
    <property type="project" value="InterPro"/>
</dbReference>
<feature type="active site" evidence="2">
    <location>
        <position position="698"/>
    </location>
</feature>
<dbReference type="GO" id="GO:0006508">
    <property type="term" value="P:proteolysis"/>
    <property type="evidence" value="ECO:0007669"/>
    <property type="project" value="UniProtKB-KW"/>
</dbReference>
<comment type="similarity">
    <text evidence="2">Belongs to the peptidase S16 family.</text>
</comment>
<dbReference type="Pfam" id="PF20437">
    <property type="entry name" value="LonC_helical"/>
    <property type="match status" value="1"/>
</dbReference>
<dbReference type="InterPro" id="IPR020568">
    <property type="entry name" value="Ribosomal_Su5_D2-typ_SF"/>
</dbReference>
<organism evidence="4 5">
    <name type="scientific">Desulfarculus baarsii (strain ATCC 33931 / DSM 2075 / LMG 7858 / VKM B-1802 / 2st14)</name>
    <dbReference type="NCBI Taxonomy" id="644282"/>
    <lineage>
        <taxon>Bacteria</taxon>
        <taxon>Pseudomonadati</taxon>
        <taxon>Thermodesulfobacteriota</taxon>
        <taxon>Desulfarculia</taxon>
        <taxon>Desulfarculales</taxon>
        <taxon>Desulfarculaceae</taxon>
        <taxon>Desulfarculus</taxon>
    </lineage>
</organism>
<dbReference type="Gene3D" id="3.40.50.300">
    <property type="entry name" value="P-loop containing nucleotide triphosphate hydrolases"/>
    <property type="match status" value="2"/>
</dbReference>
<dbReference type="RefSeq" id="WP_013258994.1">
    <property type="nucleotide sequence ID" value="NC_014365.1"/>
</dbReference>
<dbReference type="eggNOG" id="COG1067">
    <property type="taxonomic scope" value="Bacteria"/>
</dbReference>